<dbReference type="InterPro" id="IPR005467">
    <property type="entry name" value="His_kinase_dom"/>
</dbReference>
<evidence type="ECO:0000256" key="4">
    <source>
        <dbReference type="ARBA" id="ARBA00022679"/>
    </source>
</evidence>
<comment type="caution">
    <text evidence="11">The sequence shown here is derived from an EMBL/GenBank/DDBJ whole genome shotgun (WGS) entry which is preliminary data.</text>
</comment>
<proteinExistence type="predicted"/>
<keyword evidence="7" id="KW-0472">Membrane</keyword>
<dbReference type="Proteomes" id="UP000753908">
    <property type="component" value="Unassembled WGS sequence"/>
</dbReference>
<dbReference type="InterPro" id="IPR036097">
    <property type="entry name" value="HisK_dim/P_sf"/>
</dbReference>
<dbReference type="PANTHER" id="PTHR43304">
    <property type="entry name" value="PHYTOCHROME-LIKE PROTEIN CPH1"/>
    <property type="match status" value="1"/>
</dbReference>
<name>A0A951PM30_9CYAN</name>
<gene>
    <name evidence="11" type="ORF">KME25_15450</name>
</gene>
<comment type="catalytic activity">
    <reaction evidence="1">
        <text>ATP + protein L-histidine = ADP + protein N-phospho-L-histidine.</text>
        <dbReference type="EC" id="2.7.13.3"/>
    </reaction>
</comment>
<accession>A0A951PM30</accession>
<dbReference type="SMART" id="SM00086">
    <property type="entry name" value="PAC"/>
    <property type="match status" value="2"/>
</dbReference>
<feature type="domain" description="PAS" evidence="9">
    <location>
        <begin position="367"/>
        <end position="431"/>
    </location>
</feature>
<dbReference type="CDD" id="cd19410">
    <property type="entry name" value="HK9-like_sensor"/>
    <property type="match status" value="1"/>
</dbReference>
<keyword evidence="5" id="KW-0418">Kinase</keyword>
<dbReference type="InterPro" id="IPR036890">
    <property type="entry name" value="HATPase_C_sf"/>
</dbReference>
<dbReference type="EMBL" id="JAHHIF010000018">
    <property type="protein sequence ID" value="MBW4545823.1"/>
    <property type="molecule type" value="Genomic_DNA"/>
</dbReference>
<reference evidence="11" key="2">
    <citation type="journal article" date="2022" name="Microbiol. Resour. Announc.">
        <title>Metagenome Sequencing to Explore Phylogenomics of Terrestrial Cyanobacteria.</title>
        <authorList>
            <person name="Ward R.D."/>
            <person name="Stajich J.E."/>
            <person name="Johansen J.R."/>
            <person name="Huntemann M."/>
            <person name="Clum A."/>
            <person name="Foster B."/>
            <person name="Foster B."/>
            <person name="Roux S."/>
            <person name="Palaniappan K."/>
            <person name="Varghese N."/>
            <person name="Mukherjee S."/>
            <person name="Reddy T.B.K."/>
            <person name="Daum C."/>
            <person name="Copeland A."/>
            <person name="Chen I.A."/>
            <person name="Ivanova N.N."/>
            <person name="Kyrpides N.C."/>
            <person name="Shapiro N."/>
            <person name="Eloe-Fadrosh E.A."/>
            <person name="Pietrasiak N."/>
        </authorList>
    </citation>
    <scope>NUCLEOTIDE SEQUENCE</scope>
    <source>
        <strain evidence="11">CPER-KK1</strain>
    </source>
</reference>
<dbReference type="AlphaFoldDB" id="A0A951PM30"/>
<keyword evidence="4" id="KW-0808">Transferase</keyword>
<dbReference type="Pfam" id="PF02518">
    <property type="entry name" value="HATPase_c"/>
    <property type="match status" value="1"/>
</dbReference>
<reference evidence="11" key="1">
    <citation type="submission" date="2021-05" db="EMBL/GenBank/DDBJ databases">
        <authorList>
            <person name="Pietrasiak N."/>
            <person name="Ward R."/>
            <person name="Stajich J.E."/>
            <person name="Kurbessoian T."/>
        </authorList>
    </citation>
    <scope>NUCLEOTIDE SEQUENCE</scope>
    <source>
        <strain evidence="11">CPER-KK1</strain>
    </source>
</reference>
<evidence type="ECO:0000256" key="1">
    <source>
        <dbReference type="ARBA" id="ARBA00000085"/>
    </source>
</evidence>
<dbReference type="CDD" id="cd00082">
    <property type="entry name" value="HisKA"/>
    <property type="match status" value="1"/>
</dbReference>
<dbReference type="PROSITE" id="PS50109">
    <property type="entry name" value="HIS_KIN"/>
    <property type="match status" value="1"/>
</dbReference>
<feature type="domain" description="PAC" evidence="10">
    <location>
        <begin position="433"/>
        <end position="485"/>
    </location>
</feature>
<dbReference type="InterPro" id="IPR003594">
    <property type="entry name" value="HATPase_dom"/>
</dbReference>
<feature type="domain" description="Histidine kinase" evidence="8">
    <location>
        <begin position="638"/>
        <end position="849"/>
    </location>
</feature>
<dbReference type="InterPro" id="IPR000700">
    <property type="entry name" value="PAS-assoc_C"/>
</dbReference>
<dbReference type="SUPFAM" id="SSF55785">
    <property type="entry name" value="PYP-like sensor domain (PAS domain)"/>
    <property type="match status" value="3"/>
</dbReference>
<organism evidence="11 12">
    <name type="scientific">Symplocastrum torsivum CPER-KK1</name>
    <dbReference type="NCBI Taxonomy" id="450513"/>
    <lineage>
        <taxon>Bacteria</taxon>
        <taxon>Bacillati</taxon>
        <taxon>Cyanobacteriota</taxon>
        <taxon>Cyanophyceae</taxon>
        <taxon>Oscillatoriophycideae</taxon>
        <taxon>Oscillatoriales</taxon>
        <taxon>Microcoleaceae</taxon>
        <taxon>Symplocastrum</taxon>
    </lineage>
</organism>
<feature type="transmembrane region" description="Helical" evidence="7">
    <location>
        <begin position="21"/>
        <end position="44"/>
    </location>
</feature>
<dbReference type="SMART" id="SM00387">
    <property type="entry name" value="HATPase_c"/>
    <property type="match status" value="1"/>
</dbReference>
<evidence type="ECO:0000259" key="10">
    <source>
        <dbReference type="PROSITE" id="PS50113"/>
    </source>
</evidence>
<dbReference type="SUPFAM" id="SSF55874">
    <property type="entry name" value="ATPase domain of HSP90 chaperone/DNA topoisomerase II/histidine kinase"/>
    <property type="match status" value="1"/>
</dbReference>
<dbReference type="InterPro" id="IPR052162">
    <property type="entry name" value="Sensor_kinase/Photoreceptor"/>
</dbReference>
<dbReference type="SUPFAM" id="SSF47384">
    <property type="entry name" value="Homodimeric domain of signal transducing histidine kinase"/>
    <property type="match status" value="1"/>
</dbReference>
<keyword evidence="6" id="KW-0902">Two-component regulatory system</keyword>
<dbReference type="CDD" id="cd00130">
    <property type="entry name" value="PAS"/>
    <property type="match status" value="2"/>
</dbReference>
<dbReference type="Gene3D" id="1.10.287.130">
    <property type="match status" value="1"/>
</dbReference>
<feature type="domain" description="PAC" evidence="10">
    <location>
        <begin position="308"/>
        <end position="364"/>
    </location>
</feature>
<dbReference type="SMART" id="SM00388">
    <property type="entry name" value="HisKA"/>
    <property type="match status" value="1"/>
</dbReference>
<dbReference type="InterPro" id="IPR013656">
    <property type="entry name" value="PAS_4"/>
</dbReference>
<evidence type="ECO:0000313" key="11">
    <source>
        <dbReference type="EMBL" id="MBW4545823.1"/>
    </source>
</evidence>
<keyword evidence="3" id="KW-0597">Phosphoprotein</keyword>
<dbReference type="InterPro" id="IPR003661">
    <property type="entry name" value="HisK_dim/P_dom"/>
</dbReference>
<dbReference type="Pfam" id="PF05227">
    <property type="entry name" value="CHASE3"/>
    <property type="match status" value="1"/>
</dbReference>
<feature type="domain" description="PAS" evidence="9">
    <location>
        <begin position="238"/>
        <end position="285"/>
    </location>
</feature>
<dbReference type="Pfam" id="PF13426">
    <property type="entry name" value="PAS_9"/>
    <property type="match status" value="2"/>
</dbReference>
<evidence type="ECO:0000259" key="9">
    <source>
        <dbReference type="PROSITE" id="PS50112"/>
    </source>
</evidence>
<dbReference type="PRINTS" id="PR00344">
    <property type="entry name" value="BCTRLSENSOR"/>
</dbReference>
<evidence type="ECO:0000256" key="5">
    <source>
        <dbReference type="ARBA" id="ARBA00022777"/>
    </source>
</evidence>
<dbReference type="InterPro" id="IPR001610">
    <property type="entry name" value="PAC"/>
</dbReference>
<evidence type="ECO:0000256" key="6">
    <source>
        <dbReference type="ARBA" id="ARBA00023012"/>
    </source>
</evidence>
<dbReference type="PROSITE" id="PS50112">
    <property type="entry name" value="PAS"/>
    <property type="match status" value="2"/>
</dbReference>
<dbReference type="SMART" id="SM00091">
    <property type="entry name" value="PAS"/>
    <property type="match status" value="3"/>
</dbReference>
<evidence type="ECO:0000256" key="7">
    <source>
        <dbReference type="SAM" id="Phobius"/>
    </source>
</evidence>
<dbReference type="Pfam" id="PF00512">
    <property type="entry name" value="HisKA"/>
    <property type="match status" value="1"/>
</dbReference>
<keyword evidence="7" id="KW-0812">Transmembrane</keyword>
<dbReference type="InterPro" id="IPR007891">
    <property type="entry name" value="CHASE3"/>
</dbReference>
<dbReference type="InterPro" id="IPR004358">
    <property type="entry name" value="Sig_transdc_His_kin-like_C"/>
</dbReference>
<protein>
    <recommendedName>
        <fullName evidence="2">histidine kinase</fullName>
        <ecNumber evidence="2">2.7.13.3</ecNumber>
    </recommendedName>
</protein>
<evidence type="ECO:0000256" key="2">
    <source>
        <dbReference type="ARBA" id="ARBA00012438"/>
    </source>
</evidence>
<dbReference type="PROSITE" id="PS50113">
    <property type="entry name" value="PAC"/>
    <property type="match status" value="2"/>
</dbReference>
<evidence type="ECO:0000313" key="12">
    <source>
        <dbReference type="Proteomes" id="UP000753908"/>
    </source>
</evidence>
<sequence>MGTSKISRTQRRLQPDLSVRWRGGLILSIPVLCLFATVFVISALSSQTSAAIERREQSRQTLLDTHRLLRDLLNAETGVRGYVITRRREFLKPYTEARNLLPESLNALGARVQANPAQRQQFEAIPTLAQQQMRLLEEVLKTSDRQGATTEGSPLLTEQLLKSKLNMDHLRQEITKFAQQEERWQDTRASQVLWWRELTKTVQWSALATGLLGAGAAFYLFNQLDQDLAERASSLREGNIYLQSVFDNVVDGILILNERGYIQTGNAAAVEIFGYESDEIAGKHLQRLIAESFTDDSGKVMGSLVGNNQNKLRLQQETVGRHKDGKTFPMEFAFSEMQLENELLFIVIVRDITERKQASETLLKQAQLLDLANDTIMVRDLNDMITYWNQGAQRMYGWTAAQALGKSVHQLLKTEFSQPLEEIKETLFQNGYWNGELVNSRRDGTCLTIASSWTLQRNEKGQPVACLEINQDITERKLAEAALQRSEELYRTLVENFPNGAVFLFDQNLRYNIAEGTGLSTVALDSKTLTGKTIWETLPLETAQLLEPIYHEALKGKVTVREIPFADRFYCVHVLPVTNEQGEVVSGMTMTQDITESKKTEEVLRSRAEDLARMTSVLAQTTTSLEKRNAELDQFAYIVSHDLKAPLRAIANLSQWLEEDLEDHLTEDTRHQMNLMRSRVHRMEALINGLLQYSRVGRLQAELEPVEVEALLYDVIDSLAPPPEFTIKVMQGMPTLITERLPLEQVFANLISNGIKHHHRRDGRIVISVTEQADFYEFAVADDGIGIAPEFHKKVFVMFQTLEARDKVENTGVGLAIVKKIIEDKGGTISLESQLGQGATFRFSWSKHSMG</sequence>
<dbReference type="Gene3D" id="3.30.565.10">
    <property type="entry name" value="Histidine kinase-like ATPase, C-terminal domain"/>
    <property type="match status" value="1"/>
</dbReference>
<dbReference type="GO" id="GO:0000155">
    <property type="term" value="F:phosphorelay sensor kinase activity"/>
    <property type="evidence" value="ECO:0007669"/>
    <property type="project" value="InterPro"/>
</dbReference>
<dbReference type="Gene3D" id="3.30.450.20">
    <property type="entry name" value="PAS domain"/>
    <property type="match status" value="3"/>
</dbReference>
<dbReference type="EC" id="2.7.13.3" evidence="2"/>
<dbReference type="Pfam" id="PF08448">
    <property type="entry name" value="PAS_4"/>
    <property type="match status" value="1"/>
</dbReference>
<dbReference type="NCBIfam" id="TIGR00229">
    <property type="entry name" value="sensory_box"/>
    <property type="match status" value="3"/>
</dbReference>
<keyword evidence="7" id="KW-1133">Transmembrane helix</keyword>
<evidence type="ECO:0000259" key="8">
    <source>
        <dbReference type="PROSITE" id="PS50109"/>
    </source>
</evidence>
<dbReference type="InterPro" id="IPR000014">
    <property type="entry name" value="PAS"/>
</dbReference>
<evidence type="ECO:0000256" key="3">
    <source>
        <dbReference type="ARBA" id="ARBA00022553"/>
    </source>
</evidence>
<dbReference type="InterPro" id="IPR035965">
    <property type="entry name" value="PAS-like_dom_sf"/>
</dbReference>
<dbReference type="PANTHER" id="PTHR43304:SF1">
    <property type="entry name" value="PAC DOMAIN-CONTAINING PROTEIN"/>
    <property type="match status" value="1"/>
</dbReference>